<dbReference type="PANTHER" id="PTHR11070:SF2">
    <property type="entry name" value="ATP-DEPENDENT DNA HELICASE SRS2"/>
    <property type="match status" value="1"/>
</dbReference>
<proteinExistence type="predicted"/>
<keyword evidence="5" id="KW-0238">DNA-binding</keyword>
<evidence type="ECO:0000256" key="7">
    <source>
        <dbReference type="PROSITE-ProRule" id="PRU00560"/>
    </source>
</evidence>
<comment type="caution">
    <text evidence="9">The sequence shown here is derived from an EMBL/GenBank/DDBJ whole genome shotgun (WGS) entry which is preliminary data.</text>
</comment>
<dbReference type="GO" id="GO:0005524">
    <property type="term" value="F:ATP binding"/>
    <property type="evidence" value="ECO:0007669"/>
    <property type="project" value="UniProtKB-UniRule"/>
</dbReference>
<gene>
    <name evidence="9" type="ORF">AcdelDRAFT_0297</name>
</gene>
<sequence length="687" mass="74711">MIAPSDLIGPITDDDIEWARRVLKLQALDAPRRAFLKSLTTLDVSACPGSGKTTLVVAKLAILARKWKSTTRGICVLSHTNVAREEIAHRLGNTDVGQRLLGYPHFIDTIHGFVNRFLATPWLLSAGYRVAAIDNDLTTRVRRRHLSPGDYFTLNGYLEKKFISFDSLRLGSANFATPLVNTSFPSGAHTKMYQLAASALQHAAEQGYFCYDEIFLLGEALLAQQPSLPSILQNRFPFVLVDEMQDTSEQQNAFLRRLFPRDVPAVCIQRVGDPNQAIFEGGVKPVADAFPDNIRCVNIADSFRFDASIGALATPFAYIPVQPSGLKGVRPTAVAGQGLPHTIFVFPDNDTSGVLDAFGHHVLATLPASLIASSAVTAVGAVHKPFPDVEPGHKQYPKTAAHYWAGYQPGADRPTYRPRTLAENFLAAQVLASSGGPLHQCVDSVASAIVHLANLLAGTTQIRSSSRQHVQVEKRLANADEARAVYRGLLTRFVIGREPLTEALWAQLCPVLRMLGAALAGGDANAPTANDFMAWPTTEPPALPADLNRAQSVPANSYRYIYGNTSVDIRLSSIHMAKGQTHSATLVLETFNQMHFLHGLMPWLVGQHQNGAKCASDKAMQRLLQAYVAMTRPTHLLCLALRSSSLGTKKDIATNTEKLMARGWQIQHLAPRAAADESADISGGKED</sequence>
<dbReference type="InterPro" id="IPR000212">
    <property type="entry name" value="DNA_helicase_UvrD/REP"/>
</dbReference>
<dbReference type="InterPro" id="IPR027417">
    <property type="entry name" value="P-loop_NTPase"/>
</dbReference>
<dbReference type="GO" id="GO:0043138">
    <property type="term" value="F:3'-5' DNA helicase activity"/>
    <property type="evidence" value="ECO:0007669"/>
    <property type="project" value="TreeGrafter"/>
</dbReference>
<feature type="binding site" evidence="7">
    <location>
        <begin position="46"/>
        <end position="53"/>
    </location>
    <ligand>
        <name>ATP</name>
        <dbReference type="ChEBI" id="CHEBI:30616"/>
    </ligand>
</feature>
<dbReference type="GO" id="GO:0003677">
    <property type="term" value="F:DNA binding"/>
    <property type="evidence" value="ECO:0007669"/>
    <property type="project" value="UniProtKB-KW"/>
</dbReference>
<dbReference type="PATRIC" id="fig|573060.9.peg.4968"/>
<keyword evidence="3 7" id="KW-0347">Helicase</keyword>
<dbReference type="GO" id="GO:0016787">
    <property type="term" value="F:hydrolase activity"/>
    <property type="evidence" value="ECO:0007669"/>
    <property type="project" value="UniProtKB-UniRule"/>
</dbReference>
<dbReference type="PANTHER" id="PTHR11070">
    <property type="entry name" value="UVRD / RECB / PCRA DNA HELICASE FAMILY MEMBER"/>
    <property type="match status" value="1"/>
</dbReference>
<evidence type="ECO:0000259" key="8">
    <source>
        <dbReference type="PROSITE" id="PS51198"/>
    </source>
</evidence>
<protein>
    <recommendedName>
        <fullName evidence="6">DNA 3'-5' helicase II</fullName>
    </recommendedName>
</protein>
<dbReference type="Gene3D" id="3.40.50.300">
    <property type="entry name" value="P-loop containing nucleotide triphosphate hydrolases"/>
    <property type="match status" value="1"/>
</dbReference>
<evidence type="ECO:0000256" key="4">
    <source>
        <dbReference type="ARBA" id="ARBA00022840"/>
    </source>
</evidence>
<dbReference type="AlphaFoldDB" id="C5T067"/>
<dbReference type="Proteomes" id="UP000003856">
    <property type="component" value="Unassembled WGS sequence"/>
</dbReference>
<feature type="domain" description="UvrD-like helicase ATP-binding" evidence="8">
    <location>
        <begin position="25"/>
        <end position="319"/>
    </location>
</feature>
<evidence type="ECO:0000256" key="5">
    <source>
        <dbReference type="ARBA" id="ARBA00023125"/>
    </source>
</evidence>
<reference evidence="9 10" key="1">
    <citation type="submission" date="2009-05" db="EMBL/GenBank/DDBJ databases">
        <title>The draft genome of Acidovorax delafieldii 2AN.</title>
        <authorList>
            <consortium name="US DOE Joint Genome Institute (JGI-PGF)"/>
            <person name="Lucas S."/>
            <person name="Copeland A."/>
            <person name="Lapidus A."/>
            <person name="Glavina del Rio T."/>
            <person name="Tice H."/>
            <person name="Bruce D."/>
            <person name="Goodwin L."/>
            <person name="Pitluck S."/>
            <person name="Larimer F."/>
            <person name="Land M.L."/>
            <person name="Hauser L."/>
            <person name="Shelobolina E.S."/>
            <person name="Picardal F."/>
            <person name="Roden E."/>
            <person name="Emerson D."/>
        </authorList>
    </citation>
    <scope>NUCLEOTIDE SEQUENCE [LARGE SCALE GENOMIC DNA]</scope>
    <source>
        <strain evidence="9 10">2AN</strain>
    </source>
</reference>
<evidence type="ECO:0000313" key="9">
    <source>
        <dbReference type="EMBL" id="EER62175.1"/>
    </source>
</evidence>
<dbReference type="OrthoDB" id="384988at2"/>
<dbReference type="GO" id="GO:0000725">
    <property type="term" value="P:recombinational repair"/>
    <property type="evidence" value="ECO:0007669"/>
    <property type="project" value="TreeGrafter"/>
</dbReference>
<keyword evidence="10" id="KW-1185">Reference proteome</keyword>
<accession>C5T067</accession>
<dbReference type="RefSeq" id="WP_005792943.1">
    <property type="nucleotide sequence ID" value="NZ_ACQT01000003.1"/>
</dbReference>
<evidence type="ECO:0000256" key="2">
    <source>
        <dbReference type="ARBA" id="ARBA00022801"/>
    </source>
</evidence>
<name>C5T067_ACIDE</name>
<evidence type="ECO:0000256" key="6">
    <source>
        <dbReference type="ARBA" id="ARBA00034923"/>
    </source>
</evidence>
<evidence type="ECO:0000256" key="3">
    <source>
        <dbReference type="ARBA" id="ARBA00022806"/>
    </source>
</evidence>
<dbReference type="InterPro" id="IPR013986">
    <property type="entry name" value="DExx_box_DNA_helicase_dom_sf"/>
</dbReference>
<dbReference type="InterPro" id="IPR014016">
    <property type="entry name" value="UvrD-like_ATP-bd"/>
</dbReference>
<keyword evidence="2 7" id="KW-0378">Hydrolase</keyword>
<keyword evidence="4 7" id="KW-0067">ATP-binding</keyword>
<evidence type="ECO:0000256" key="1">
    <source>
        <dbReference type="ARBA" id="ARBA00022741"/>
    </source>
</evidence>
<dbReference type="Pfam" id="PF00580">
    <property type="entry name" value="UvrD-helicase"/>
    <property type="match status" value="1"/>
</dbReference>
<dbReference type="Gene3D" id="1.10.10.160">
    <property type="match status" value="1"/>
</dbReference>
<organism evidence="9 10">
    <name type="scientific">Acidovorax delafieldii 2AN</name>
    <dbReference type="NCBI Taxonomy" id="573060"/>
    <lineage>
        <taxon>Bacteria</taxon>
        <taxon>Pseudomonadati</taxon>
        <taxon>Pseudomonadota</taxon>
        <taxon>Betaproteobacteria</taxon>
        <taxon>Burkholderiales</taxon>
        <taxon>Comamonadaceae</taxon>
        <taxon>Acidovorax</taxon>
    </lineage>
</organism>
<dbReference type="EMBL" id="ACQT01000003">
    <property type="protein sequence ID" value="EER62175.1"/>
    <property type="molecule type" value="Genomic_DNA"/>
</dbReference>
<dbReference type="PROSITE" id="PS51198">
    <property type="entry name" value="UVRD_HELICASE_ATP_BIND"/>
    <property type="match status" value="1"/>
</dbReference>
<dbReference type="SUPFAM" id="SSF52540">
    <property type="entry name" value="P-loop containing nucleoside triphosphate hydrolases"/>
    <property type="match status" value="1"/>
</dbReference>
<keyword evidence="1 7" id="KW-0547">Nucleotide-binding</keyword>
<evidence type="ECO:0000313" key="10">
    <source>
        <dbReference type="Proteomes" id="UP000003856"/>
    </source>
</evidence>